<dbReference type="Gene3D" id="2.60.40.1210">
    <property type="entry name" value="Cellobiose dehydrogenase, cytochrome domain"/>
    <property type="match status" value="1"/>
</dbReference>
<feature type="signal peptide" evidence="1">
    <location>
        <begin position="1"/>
        <end position="19"/>
    </location>
</feature>
<evidence type="ECO:0000313" key="3">
    <source>
        <dbReference type="EMBL" id="KAJ9142467.1"/>
    </source>
</evidence>
<evidence type="ECO:0000259" key="2">
    <source>
        <dbReference type="Pfam" id="PF16010"/>
    </source>
</evidence>
<dbReference type="PROSITE" id="PS51257">
    <property type="entry name" value="PROKAR_LIPOPROTEIN"/>
    <property type="match status" value="1"/>
</dbReference>
<dbReference type="PANTHER" id="PTHR47797">
    <property type="entry name" value="DEHYDROGENASE, PUTATIVE (AFU_ORTHOLOGUE AFUA_8G05805)-RELATED"/>
    <property type="match status" value="1"/>
</dbReference>
<organism evidence="3 4">
    <name type="scientific">Pleurostoma richardsiae</name>
    <dbReference type="NCBI Taxonomy" id="41990"/>
    <lineage>
        <taxon>Eukaryota</taxon>
        <taxon>Fungi</taxon>
        <taxon>Dikarya</taxon>
        <taxon>Ascomycota</taxon>
        <taxon>Pezizomycotina</taxon>
        <taxon>Sordariomycetes</taxon>
        <taxon>Sordariomycetidae</taxon>
        <taxon>Calosphaeriales</taxon>
        <taxon>Pleurostomataceae</taxon>
        <taxon>Pleurostoma</taxon>
    </lineage>
</organism>
<reference evidence="3" key="1">
    <citation type="submission" date="2022-07" db="EMBL/GenBank/DDBJ databases">
        <title>Fungi with potential for degradation of polypropylene.</title>
        <authorList>
            <person name="Gostincar C."/>
        </authorList>
    </citation>
    <scope>NUCLEOTIDE SEQUENCE</scope>
    <source>
        <strain evidence="3">EXF-13308</strain>
    </source>
</reference>
<dbReference type="InterPro" id="IPR015920">
    <property type="entry name" value="Cellobiose_DH-like_cyt"/>
</dbReference>
<sequence>MLWFSRLIGFAALVSTVSCQDEPDSKSIADLQTGFTFGSFTNDNGITYNIAIPSDAITAGNFDVVFQTIVPIGVGWSGFAWGGSMTYNPLTIVWLNGQDMVVSSREAYGYYVPPVYENATYTILQGGTHVNSTHYQVTVKCTGCTYWGDTDFGYTALDPTQSVAFAFAFSMTPPENPTDGASSFSIHDQVGHWIHDLTQGSNPSFASIVTKNS</sequence>
<dbReference type="Proteomes" id="UP001174694">
    <property type="component" value="Unassembled WGS sequence"/>
</dbReference>
<dbReference type="CDD" id="cd09630">
    <property type="entry name" value="CDH_like_cytochrome"/>
    <property type="match status" value="1"/>
</dbReference>
<feature type="domain" description="Cellobiose dehydrogenase-like cytochrome" evidence="2">
    <location>
        <begin position="30"/>
        <end position="206"/>
    </location>
</feature>
<dbReference type="SUPFAM" id="SSF49344">
    <property type="entry name" value="CBD9-like"/>
    <property type="match status" value="1"/>
</dbReference>
<keyword evidence="4" id="KW-1185">Reference proteome</keyword>
<comment type="caution">
    <text evidence="3">The sequence shown here is derived from an EMBL/GenBank/DDBJ whole genome shotgun (WGS) entry which is preliminary data.</text>
</comment>
<dbReference type="Pfam" id="PF16010">
    <property type="entry name" value="CDH-cyt"/>
    <property type="match status" value="1"/>
</dbReference>
<gene>
    <name evidence="3" type="ORF">NKR23_g7165</name>
</gene>
<accession>A0AA38VN16</accession>
<dbReference type="PANTHER" id="PTHR47797:SF5">
    <property type="entry name" value="CELLOBIOSE DEHYDROGENASE CYTOCHROME DOMAIN-CONTAINING PROTEIN"/>
    <property type="match status" value="1"/>
</dbReference>
<protein>
    <submittedName>
        <fullName evidence="3">CBD9-like protein</fullName>
    </submittedName>
</protein>
<evidence type="ECO:0000256" key="1">
    <source>
        <dbReference type="SAM" id="SignalP"/>
    </source>
</evidence>
<proteinExistence type="predicted"/>
<dbReference type="EMBL" id="JANBVO010000022">
    <property type="protein sequence ID" value="KAJ9142467.1"/>
    <property type="molecule type" value="Genomic_DNA"/>
</dbReference>
<name>A0AA38VN16_9PEZI</name>
<feature type="chain" id="PRO_5041335218" evidence="1">
    <location>
        <begin position="20"/>
        <end position="213"/>
    </location>
</feature>
<keyword evidence="1" id="KW-0732">Signal</keyword>
<dbReference type="AlphaFoldDB" id="A0AA38VN16"/>
<evidence type="ECO:0000313" key="4">
    <source>
        <dbReference type="Proteomes" id="UP001174694"/>
    </source>
</evidence>